<evidence type="ECO:0000313" key="3">
    <source>
        <dbReference type="Proteomes" id="UP001152797"/>
    </source>
</evidence>
<gene>
    <name evidence="1" type="ORF">C1SCF055_LOCUS8364</name>
</gene>
<dbReference type="EMBL" id="CAMXCT030000559">
    <property type="protein sequence ID" value="CAL4767808.1"/>
    <property type="molecule type" value="Genomic_DNA"/>
</dbReference>
<name>A0A9P1FLP8_9DINO</name>
<sequence length="491" mass="53899">MDLTLDVPSITWRCVEKRPPASAKCERHIKSSTEGQSRGALMMLSCGMLVTSRSRRNFSQLGRHAIRKSFECFPGGEMEHGDAECSADRVADLFLQLPLRNGVLLSGVLTRDPPKVHLLPPPAMPPLAIVPRDGAACVPFTEVENPKNSEVLRRFHPGPLQPDSASGKALGKSLQRAPEEFEILSRYEHLRAATSRSSPSEEQAEVLLLDVYMRFQSETGAPPRPSAESEEAYDLYIHTCRDVSMKALHRTCSPDFCMIAEAHVLGLAKNSGFPRLRQNDARAMYASAMRFGYAVRQAEIRHQADGAVGTFVPLPVESEMCRKELESLWMQPAVSGSTQDLDAGQDAHQATLHSVGYLLHEDKDEEPSLESDSAAAHRSLKEVFSRLKRMGEAKPGLATYLGWLGKFDPDALTILSTPSHIVAWAMKLQADAIWGKADQALADEIVASTPADMLEAILFGAWLHDAEVSAEEYLNQHGQMDEGEGCADQSG</sequence>
<comment type="caution">
    <text evidence="1">The sequence shown here is derived from an EMBL/GenBank/DDBJ whole genome shotgun (WGS) entry which is preliminary data.</text>
</comment>
<evidence type="ECO:0000313" key="1">
    <source>
        <dbReference type="EMBL" id="CAI3980496.1"/>
    </source>
</evidence>
<dbReference type="AlphaFoldDB" id="A0A9P1FLP8"/>
<keyword evidence="3" id="KW-1185">Reference proteome</keyword>
<dbReference type="Proteomes" id="UP001152797">
    <property type="component" value="Unassembled WGS sequence"/>
</dbReference>
<dbReference type="EMBL" id="CAMXCT020000559">
    <property type="protein sequence ID" value="CAL1133871.1"/>
    <property type="molecule type" value="Genomic_DNA"/>
</dbReference>
<organism evidence="1">
    <name type="scientific">Cladocopium goreaui</name>
    <dbReference type="NCBI Taxonomy" id="2562237"/>
    <lineage>
        <taxon>Eukaryota</taxon>
        <taxon>Sar</taxon>
        <taxon>Alveolata</taxon>
        <taxon>Dinophyceae</taxon>
        <taxon>Suessiales</taxon>
        <taxon>Symbiodiniaceae</taxon>
        <taxon>Cladocopium</taxon>
    </lineage>
</organism>
<accession>A0A9P1FLP8</accession>
<proteinExistence type="predicted"/>
<protein>
    <submittedName>
        <fullName evidence="2">Cytochrome c</fullName>
    </submittedName>
</protein>
<dbReference type="OrthoDB" id="412948at2759"/>
<dbReference type="EMBL" id="CAMXCT010000559">
    <property type="protein sequence ID" value="CAI3980496.1"/>
    <property type="molecule type" value="Genomic_DNA"/>
</dbReference>
<evidence type="ECO:0000313" key="2">
    <source>
        <dbReference type="EMBL" id="CAL4767808.1"/>
    </source>
</evidence>
<reference evidence="2 3" key="2">
    <citation type="submission" date="2024-05" db="EMBL/GenBank/DDBJ databases">
        <authorList>
            <person name="Chen Y."/>
            <person name="Shah S."/>
            <person name="Dougan E. K."/>
            <person name="Thang M."/>
            <person name="Chan C."/>
        </authorList>
    </citation>
    <scope>NUCLEOTIDE SEQUENCE [LARGE SCALE GENOMIC DNA]</scope>
</reference>
<reference evidence="1" key="1">
    <citation type="submission" date="2022-10" db="EMBL/GenBank/DDBJ databases">
        <authorList>
            <person name="Chen Y."/>
            <person name="Dougan E. K."/>
            <person name="Chan C."/>
            <person name="Rhodes N."/>
            <person name="Thang M."/>
        </authorList>
    </citation>
    <scope>NUCLEOTIDE SEQUENCE</scope>
</reference>